<keyword evidence="2" id="KW-0812">Transmembrane</keyword>
<feature type="compositionally biased region" description="Low complexity" evidence="1">
    <location>
        <begin position="209"/>
        <end position="223"/>
    </location>
</feature>
<keyword evidence="4" id="KW-1185">Reference proteome</keyword>
<feature type="transmembrane region" description="Helical" evidence="2">
    <location>
        <begin position="138"/>
        <end position="158"/>
    </location>
</feature>
<evidence type="ECO:0000256" key="3">
    <source>
        <dbReference type="SAM" id="SignalP"/>
    </source>
</evidence>
<gene>
    <name evidence="5" type="primary">LOC102809893</name>
</gene>
<keyword evidence="2" id="KW-0472">Membrane</keyword>
<protein>
    <submittedName>
        <fullName evidence="5">Uncharacterized protein LOC102809893</fullName>
    </submittedName>
</protein>
<name>A0ABM0MUV6_SACKO</name>
<dbReference type="Proteomes" id="UP000694865">
    <property type="component" value="Unplaced"/>
</dbReference>
<proteinExistence type="predicted"/>
<keyword evidence="3" id="KW-0732">Signal</keyword>
<evidence type="ECO:0000313" key="4">
    <source>
        <dbReference type="Proteomes" id="UP000694865"/>
    </source>
</evidence>
<reference evidence="5" key="1">
    <citation type="submission" date="2025-08" db="UniProtKB">
        <authorList>
            <consortium name="RefSeq"/>
        </authorList>
    </citation>
    <scope>IDENTIFICATION</scope>
    <source>
        <tissue evidence="5">Testes</tissue>
    </source>
</reference>
<evidence type="ECO:0000256" key="2">
    <source>
        <dbReference type="SAM" id="Phobius"/>
    </source>
</evidence>
<keyword evidence="2" id="KW-1133">Transmembrane helix</keyword>
<sequence>MTKFLFILILSLGGPCLGCYHNHDCSSGKYCDALAGYCLDCSCCCQHQIDRQEFVDKCSEEMKPFQWCFEPKHGSECSCDFTTPALPVSNNISTTHSSSETSSNTISTQQQSTGTITKLTTIYPAVPGNSNWFKDNEVIIIIMSILMILVVVICGIVCKRSCNRRLRRTTKYDEIPTSTGDNPSNVHDMANRTDIDSMDNHVKVLPHISPESTNTQSPTSTTPVRGATVKKEAETSNGQQLINSNQSQISIHVNTLNIGTIGDSTVNIVSDSTIYS</sequence>
<dbReference type="GeneID" id="102809893"/>
<organism evidence="4 5">
    <name type="scientific">Saccoglossus kowalevskii</name>
    <name type="common">Acorn worm</name>
    <dbReference type="NCBI Taxonomy" id="10224"/>
    <lineage>
        <taxon>Eukaryota</taxon>
        <taxon>Metazoa</taxon>
        <taxon>Hemichordata</taxon>
        <taxon>Enteropneusta</taxon>
        <taxon>Harrimaniidae</taxon>
        <taxon>Saccoglossus</taxon>
    </lineage>
</organism>
<dbReference type="RefSeq" id="XP_006823797.1">
    <property type="nucleotide sequence ID" value="XM_006823734.1"/>
</dbReference>
<feature type="chain" id="PRO_5047157753" evidence="3">
    <location>
        <begin position="19"/>
        <end position="276"/>
    </location>
</feature>
<feature type="signal peptide" evidence="3">
    <location>
        <begin position="1"/>
        <end position="18"/>
    </location>
</feature>
<evidence type="ECO:0000256" key="1">
    <source>
        <dbReference type="SAM" id="MobiDB-lite"/>
    </source>
</evidence>
<accession>A0ABM0MUV6</accession>
<feature type="region of interest" description="Disordered" evidence="1">
    <location>
        <begin position="208"/>
        <end position="241"/>
    </location>
</feature>
<evidence type="ECO:0000313" key="5">
    <source>
        <dbReference type="RefSeq" id="XP_006823797.1"/>
    </source>
</evidence>